<dbReference type="InterPro" id="IPR004701">
    <property type="entry name" value="PTS_EIIA_man-typ"/>
</dbReference>
<evidence type="ECO:0000313" key="4">
    <source>
        <dbReference type="Proteomes" id="UP000294743"/>
    </source>
</evidence>
<evidence type="ECO:0000256" key="1">
    <source>
        <dbReference type="ARBA" id="ARBA00022679"/>
    </source>
</evidence>
<dbReference type="Pfam" id="PF03610">
    <property type="entry name" value="EIIA-man"/>
    <property type="match status" value="1"/>
</dbReference>
<keyword evidence="1" id="KW-0808">Transferase</keyword>
<dbReference type="OrthoDB" id="6578004at2"/>
<organism evidence="3 4">
    <name type="scientific">Breznakia blatticola</name>
    <dbReference type="NCBI Taxonomy" id="1754012"/>
    <lineage>
        <taxon>Bacteria</taxon>
        <taxon>Bacillati</taxon>
        <taxon>Bacillota</taxon>
        <taxon>Erysipelotrichia</taxon>
        <taxon>Erysipelotrichales</taxon>
        <taxon>Erysipelotrichaceae</taxon>
        <taxon>Breznakia</taxon>
    </lineage>
</organism>
<gene>
    <name evidence="3" type="ORF">EDD63_1246</name>
</gene>
<accession>A0A4R7ZFJ0</accession>
<dbReference type="AlphaFoldDB" id="A0A4R7ZFJ0"/>
<evidence type="ECO:0000259" key="2">
    <source>
        <dbReference type="PROSITE" id="PS51096"/>
    </source>
</evidence>
<dbReference type="Gene3D" id="3.40.50.510">
    <property type="entry name" value="Phosphotransferase system, mannose-type IIA component"/>
    <property type="match status" value="1"/>
</dbReference>
<reference evidence="3 4" key="1">
    <citation type="submission" date="2019-03" db="EMBL/GenBank/DDBJ databases">
        <title>Genomic Encyclopedia of Type Strains, Phase IV (KMG-IV): sequencing the most valuable type-strain genomes for metagenomic binning, comparative biology and taxonomic classification.</title>
        <authorList>
            <person name="Goeker M."/>
        </authorList>
    </citation>
    <scope>NUCLEOTIDE SEQUENCE [LARGE SCALE GENOMIC DNA]</scope>
    <source>
        <strain evidence="3 4">DSM 28867</strain>
    </source>
</reference>
<dbReference type="GO" id="GO:0009401">
    <property type="term" value="P:phosphoenolpyruvate-dependent sugar phosphotransferase system"/>
    <property type="evidence" value="ECO:0007669"/>
    <property type="project" value="InterPro"/>
</dbReference>
<dbReference type="GO" id="GO:0016020">
    <property type="term" value="C:membrane"/>
    <property type="evidence" value="ECO:0007669"/>
    <property type="project" value="InterPro"/>
</dbReference>
<dbReference type="RefSeq" id="WP_134169911.1">
    <property type="nucleotide sequence ID" value="NZ_SODD01000024.1"/>
</dbReference>
<comment type="caution">
    <text evidence="3">The sequence shown here is derived from an EMBL/GenBank/DDBJ whole genome shotgun (WGS) entry which is preliminary data.</text>
</comment>
<evidence type="ECO:0000313" key="3">
    <source>
        <dbReference type="EMBL" id="TDW16379.1"/>
    </source>
</evidence>
<dbReference type="InterPro" id="IPR051471">
    <property type="entry name" value="Bacterial_PTS_sugar_comp"/>
</dbReference>
<dbReference type="PANTHER" id="PTHR33799:SF1">
    <property type="entry name" value="PTS SYSTEM MANNOSE-SPECIFIC EIIAB COMPONENT-RELATED"/>
    <property type="match status" value="1"/>
</dbReference>
<protein>
    <submittedName>
        <fullName evidence="3">PTS system mannose-specific IIA component</fullName>
    </submittedName>
</protein>
<dbReference type="PANTHER" id="PTHR33799">
    <property type="entry name" value="PTS PERMEASE-RELATED-RELATED"/>
    <property type="match status" value="1"/>
</dbReference>
<feature type="domain" description="PTS EIIA type-4" evidence="2">
    <location>
        <begin position="1"/>
        <end position="119"/>
    </location>
</feature>
<dbReference type="InterPro" id="IPR036662">
    <property type="entry name" value="PTS_EIIA_man-typ_sf"/>
</dbReference>
<dbReference type="EMBL" id="SODD01000024">
    <property type="protein sequence ID" value="TDW16379.1"/>
    <property type="molecule type" value="Genomic_DNA"/>
</dbReference>
<name>A0A4R7ZFJ0_9FIRM</name>
<proteinExistence type="predicted"/>
<dbReference type="Proteomes" id="UP000294743">
    <property type="component" value="Unassembled WGS sequence"/>
</dbReference>
<dbReference type="PROSITE" id="PS51096">
    <property type="entry name" value="PTS_EIIA_TYPE_4"/>
    <property type="match status" value="1"/>
</dbReference>
<dbReference type="GO" id="GO:0016740">
    <property type="term" value="F:transferase activity"/>
    <property type="evidence" value="ECO:0007669"/>
    <property type="project" value="UniProtKB-KW"/>
</dbReference>
<keyword evidence="4" id="KW-1185">Reference proteome</keyword>
<dbReference type="SUPFAM" id="SSF53062">
    <property type="entry name" value="PTS system fructose IIA component-like"/>
    <property type="match status" value="1"/>
</dbReference>
<sequence length="131" mass="15190">MRRYLIATHGEMASGMLSTIRLLAGDRNDIDIIDAYVNSDSIIDEVKKYFSSQVDNEIIVFTDLLAGSVNREIMRYMNENVHIISGFNLPFVLEMLFYDEEMDTTFLNEKIVQAREQMVYVNMLARGEYND</sequence>